<dbReference type="Proteomes" id="UP000701801">
    <property type="component" value="Unassembled WGS sequence"/>
</dbReference>
<sequence length="226" mass="25389">MRFLCLHGRGTNSKIFETQTAALRYQLGSDHEYDFPDALLEHEPYPGLESLIEGPDGQLETTFSWFEQTIPSLLDALSDLSDYIESEGPFDGIIGFSQGAALAATYIAQYEAQNQDQLYHEMPFKCAVFICPGPIWRWEPRDGDEGELQHMDPDVEEISINIPAAIIWGATDELAEGGRIVNEFCDSTTREKYVHPGGHEIPRKPVELNAMVKTVRAVMEKAVHMQ</sequence>
<reference evidence="3" key="1">
    <citation type="submission" date="2021-07" db="EMBL/GenBank/DDBJ databases">
        <authorList>
            <person name="Durling M."/>
        </authorList>
    </citation>
    <scope>NUCLEOTIDE SEQUENCE</scope>
</reference>
<dbReference type="GO" id="GO:0005737">
    <property type="term" value="C:cytoplasm"/>
    <property type="evidence" value="ECO:0007669"/>
    <property type="project" value="TreeGrafter"/>
</dbReference>
<feature type="domain" description="Serine hydrolase" evidence="2">
    <location>
        <begin position="2"/>
        <end position="207"/>
    </location>
</feature>
<comment type="caution">
    <text evidence="3">The sequence shown here is derived from an EMBL/GenBank/DDBJ whole genome shotgun (WGS) entry which is preliminary data.</text>
</comment>
<dbReference type="GO" id="GO:0016787">
    <property type="term" value="F:hydrolase activity"/>
    <property type="evidence" value="ECO:0007669"/>
    <property type="project" value="UniProtKB-KW"/>
</dbReference>
<accession>A0A9N9LY77</accession>
<evidence type="ECO:0000256" key="1">
    <source>
        <dbReference type="ARBA" id="ARBA00022801"/>
    </source>
</evidence>
<keyword evidence="1" id="KW-0378">Hydrolase</keyword>
<dbReference type="OrthoDB" id="2094269at2759"/>
<keyword evidence="4" id="KW-1185">Reference proteome</keyword>
<evidence type="ECO:0000259" key="2">
    <source>
        <dbReference type="Pfam" id="PF03959"/>
    </source>
</evidence>
<dbReference type="Gene3D" id="3.40.50.1820">
    <property type="entry name" value="alpha/beta hydrolase"/>
    <property type="match status" value="1"/>
</dbReference>
<proteinExistence type="predicted"/>
<dbReference type="InterPro" id="IPR005645">
    <property type="entry name" value="FSH-like_dom"/>
</dbReference>
<dbReference type="Pfam" id="PF03959">
    <property type="entry name" value="FSH1"/>
    <property type="match status" value="1"/>
</dbReference>
<dbReference type="InterPro" id="IPR029058">
    <property type="entry name" value="AB_hydrolase_fold"/>
</dbReference>
<dbReference type="InterPro" id="IPR050593">
    <property type="entry name" value="LovG"/>
</dbReference>
<gene>
    <name evidence="3" type="ORF">HYALB_00002706</name>
</gene>
<dbReference type="PANTHER" id="PTHR48070:SF7">
    <property type="entry name" value="SERINE HYDROLASE FSH DOMAIN-CONTAINING PROTEIN-RELATED"/>
    <property type="match status" value="1"/>
</dbReference>
<dbReference type="GO" id="GO:0019748">
    <property type="term" value="P:secondary metabolic process"/>
    <property type="evidence" value="ECO:0007669"/>
    <property type="project" value="TreeGrafter"/>
</dbReference>
<protein>
    <recommendedName>
        <fullName evidence="2">Serine hydrolase domain-containing protein</fullName>
    </recommendedName>
</protein>
<dbReference type="GO" id="GO:0005634">
    <property type="term" value="C:nucleus"/>
    <property type="evidence" value="ECO:0007669"/>
    <property type="project" value="TreeGrafter"/>
</dbReference>
<organism evidence="3 4">
    <name type="scientific">Hymenoscyphus albidus</name>
    <dbReference type="NCBI Taxonomy" id="595503"/>
    <lineage>
        <taxon>Eukaryota</taxon>
        <taxon>Fungi</taxon>
        <taxon>Dikarya</taxon>
        <taxon>Ascomycota</taxon>
        <taxon>Pezizomycotina</taxon>
        <taxon>Leotiomycetes</taxon>
        <taxon>Helotiales</taxon>
        <taxon>Helotiaceae</taxon>
        <taxon>Hymenoscyphus</taxon>
    </lineage>
</organism>
<dbReference type="PANTHER" id="PTHR48070">
    <property type="entry name" value="ESTERASE OVCA2"/>
    <property type="match status" value="1"/>
</dbReference>
<evidence type="ECO:0000313" key="3">
    <source>
        <dbReference type="EMBL" id="CAG8983269.1"/>
    </source>
</evidence>
<dbReference type="AlphaFoldDB" id="A0A9N9LY77"/>
<dbReference type="SUPFAM" id="SSF53474">
    <property type="entry name" value="alpha/beta-Hydrolases"/>
    <property type="match status" value="1"/>
</dbReference>
<name>A0A9N9LY77_9HELO</name>
<evidence type="ECO:0000313" key="4">
    <source>
        <dbReference type="Proteomes" id="UP000701801"/>
    </source>
</evidence>
<dbReference type="EMBL" id="CAJVRM010000720">
    <property type="protein sequence ID" value="CAG8983269.1"/>
    <property type="molecule type" value="Genomic_DNA"/>
</dbReference>